<organism evidence="3 4">
    <name type="scientific">Coleophoma cylindrospora</name>
    <dbReference type="NCBI Taxonomy" id="1849047"/>
    <lineage>
        <taxon>Eukaryota</taxon>
        <taxon>Fungi</taxon>
        <taxon>Dikarya</taxon>
        <taxon>Ascomycota</taxon>
        <taxon>Pezizomycotina</taxon>
        <taxon>Leotiomycetes</taxon>
        <taxon>Helotiales</taxon>
        <taxon>Dermateaceae</taxon>
        <taxon>Coleophoma</taxon>
    </lineage>
</organism>
<gene>
    <name evidence="3" type="ORF">BP6252_01312</name>
</gene>
<dbReference type="OrthoDB" id="5322539at2759"/>
<evidence type="ECO:0000313" key="3">
    <source>
        <dbReference type="EMBL" id="RDW89280.1"/>
    </source>
</evidence>
<feature type="transmembrane region" description="Helical" evidence="2">
    <location>
        <begin position="79"/>
        <end position="102"/>
    </location>
</feature>
<comment type="caution">
    <text evidence="3">The sequence shown here is derived from an EMBL/GenBank/DDBJ whole genome shotgun (WGS) entry which is preliminary data.</text>
</comment>
<dbReference type="PANTHER" id="PTHR35041">
    <property type="entry name" value="MEDIATOR OF RNA POLYMERASE II TRANSCRIPTION SUBUNIT 1"/>
    <property type="match status" value="1"/>
</dbReference>
<feature type="region of interest" description="Disordered" evidence="1">
    <location>
        <begin position="1"/>
        <end position="22"/>
    </location>
</feature>
<sequence length="722" mass="77655">MDPSPTSSLGQGQQNKSLDRIPRKAVGTGLSFSPQESQSSFERKSFPEPVYTKLSRDEDNGAKDDSAVSKWGIGWQTPLMMGGTYVLALVIAVVHLCIFRYINGKAADGPDEVIPQSYITTISNLLANLFGITLRIALAVAFCQYLWRLLRLSALKVSTIETLFCIRSNPFLLLRPAATKAAPILTLLALIIWSMQVAISFPPGALTVVTAYKTSYKQIEAPTFNGSFMGSGSGVDANKYFLDGLSVISSIGTKDVILAKDMMSSSLATGGTPAPLVELATQIMIAGEQLAMPSLCGANCSYIMEFEGPYLDCTETITNKFTTVNMSASDTFPIYSANLMTADETNFTAWTSFPVAANANIANAIGGTLYSEEHNLTCSPWRAKYVLNNTYENNIQNMKLSTEKIAPLNLTGPYLVAVAESGAAGIPVSNFTVPDSTVFGTSPANWSVDALNWYRDYNMYTIIEAMTSPLNGTYHAPLYSVGPFNDTIPGSPAFNGTITNNITQGGNFYTHNVSWVRDITPGFFAAVQIFARPSDGCLVGSSRFSSLYSNFDPTESQSLSINMTQDGLNSLLLNTTLSIMTGYKLWYSSNNATVTTPHNIYSFSRPVNLLLPYFLSLAVAVPFLILGTVALLKNGVSATDGGFVQLLTTSTGSEILRKKAAGGCLGGMESVPKGFLETRIQFGELVLDEQTGPVRRAGFGIPSEVTELQKGTTYGTFASGVS</sequence>
<evidence type="ECO:0000313" key="4">
    <source>
        <dbReference type="Proteomes" id="UP000256645"/>
    </source>
</evidence>
<accession>A0A3D8SSJ9</accession>
<dbReference type="EMBL" id="PDLM01000001">
    <property type="protein sequence ID" value="RDW89280.1"/>
    <property type="molecule type" value="Genomic_DNA"/>
</dbReference>
<dbReference type="AlphaFoldDB" id="A0A3D8SSJ9"/>
<dbReference type="PANTHER" id="PTHR35041:SF6">
    <property type="entry name" value="FORMYLMETHIONINE DEFORMYLASE-LIKE PROTEIN-RELATED"/>
    <property type="match status" value="1"/>
</dbReference>
<keyword evidence="2" id="KW-0812">Transmembrane</keyword>
<keyword evidence="2" id="KW-1133">Transmembrane helix</keyword>
<protein>
    <submittedName>
        <fullName evidence="3">Uncharacterized protein</fullName>
    </submittedName>
</protein>
<reference evidence="3 4" key="1">
    <citation type="journal article" date="2018" name="IMA Fungus">
        <title>IMA Genome-F 9: Draft genome sequence of Annulohypoxylon stygium, Aspergillus mulundensis, Berkeleyomyces basicola (syn. Thielaviopsis basicola), Ceratocystis smalleyi, two Cercospora beticola strains, Coleophoma cylindrospora, Fusarium fracticaudum, Phialophora cf. hyalina, and Morchella septimelata.</title>
        <authorList>
            <person name="Wingfield B.D."/>
            <person name="Bills G.F."/>
            <person name="Dong Y."/>
            <person name="Huang W."/>
            <person name="Nel W.J."/>
            <person name="Swalarsk-Parry B.S."/>
            <person name="Vaghefi N."/>
            <person name="Wilken P.M."/>
            <person name="An Z."/>
            <person name="de Beer Z.W."/>
            <person name="De Vos L."/>
            <person name="Chen L."/>
            <person name="Duong T.A."/>
            <person name="Gao Y."/>
            <person name="Hammerbacher A."/>
            <person name="Kikkert J.R."/>
            <person name="Li Y."/>
            <person name="Li H."/>
            <person name="Li K."/>
            <person name="Li Q."/>
            <person name="Liu X."/>
            <person name="Ma X."/>
            <person name="Naidoo K."/>
            <person name="Pethybridge S.J."/>
            <person name="Sun J."/>
            <person name="Steenkamp E.T."/>
            <person name="van der Nest M.A."/>
            <person name="van Wyk S."/>
            <person name="Wingfield M.J."/>
            <person name="Xiong C."/>
            <person name="Yue Q."/>
            <person name="Zhang X."/>
        </authorList>
    </citation>
    <scope>NUCLEOTIDE SEQUENCE [LARGE SCALE GENOMIC DNA]</scope>
    <source>
        <strain evidence="3 4">BP6252</strain>
    </source>
</reference>
<feature type="transmembrane region" description="Helical" evidence="2">
    <location>
        <begin position="610"/>
        <end position="632"/>
    </location>
</feature>
<name>A0A3D8SSJ9_9HELO</name>
<evidence type="ECO:0000256" key="2">
    <source>
        <dbReference type="SAM" id="Phobius"/>
    </source>
</evidence>
<dbReference type="Proteomes" id="UP000256645">
    <property type="component" value="Unassembled WGS sequence"/>
</dbReference>
<keyword evidence="4" id="KW-1185">Reference proteome</keyword>
<dbReference type="STRING" id="1849047.A0A3D8SSJ9"/>
<proteinExistence type="predicted"/>
<feature type="transmembrane region" description="Helical" evidence="2">
    <location>
        <begin position="122"/>
        <end position="147"/>
    </location>
</feature>
<evidence type="ECO:0000256" key="1">
    <source>
        <dbReference type="SAM" id="MobiDB-lite"/>
    </source>
</evidence>
<feature type="compositionally biased region" description="Polar residues" evidence="1">
    <location>
        <begin position="1"/>
        <end position="16"/>
    </location>
</feature>
<keyword evidence="2" id="KW-0472">Membrane</keyword>